<comment type="caution">
    <text evidence="1">The sequence shown here is derived from an EMBL/GenBank/DDBJ whole genome shotgun (WGS) entry which is preliminary data.</text>
</comment>
<evidence type="ECO:0000313" key="1">
    <source>
        <dbReference type="EMBL" id="EDY19205.1"/>
    </source>
</evidence>
<dbReference type="EMBL" id="ABVL01000009">
    <property type="protein sequence ID" value="EDY19205.1"/>
    <property type="molecule type" value="Genomic_DNA"/>
</dbReference>
<sequence length="96" mass="11011">MRIHVLSDLHQEFGEVDVPDVDCDCVILAGDVSTKEQGLMWIRSRFRDVPVIHHRNDYRIGRTRILANPRAYPDDPNEDFIPDLVVEVEGEAASRL</sequence>
<gene>
    <name evidence="1" type="ORF">CfE428DRAFT_3382</name>
</gene>
<dbReference type="STRING" id="497964.CfE428DRAFT_3382"/>
<dbReference type="eggNOG" id="COG1409">
    <property type="taxonomic scope" value="Bacteria"/>
</dbReference>
<evidence type="ECO:0000313" key="2">
    <source>
        <dbReference type="Proteomes" id="UP000005824"/>
    </source>
</evidence>
<proteinExistence type="predicted"/>
<reference evidence="1 2" key="1">
    <citation type="journal article" date="2011" name="J. Bacteriol.">
        <title>Genome sequence of Chthoniobacter flavus Ellin428, an aerobic heterotrophic soil bacterium.</title>
        <authorList>
            <person name="Kant R."/>
            <person name="van Passel M.W."/>
            <person name="Palva A."/>
            <person name="Lucas S."/>
            <person name="Lapidus A."/>
            <person name="Glavina Del Rio T."/>
            <person name="Dalin E."/>
            <person name="Tice H."/>
            <person name="Bruce D."/>
            <person name="Goodwin L."/>
            <person name="Pitluck S."/>
            <person name="Larimer F.W."/>
            <person name="Land M.L."/>
            <person name="Hauser L."/>
            <person name="Sangwan P."/>
            <person name="de Vos W.M."/>
            <person name="Janssen P.H."/>
            <person name="Smidt H."/>
        </authorList>
    </citation>
    <scope>NUCLEOTIDE SEQUENCE [LARGE SCALE GENOMIC DNA]</scope>
    <source>
        <strain evidence="1 2">Ellin428</strain>
    </source>
</reference>
<organism evidence="1 2">
    <name type="scientific">Chthoniobacter flavus Ellin428</name>
    <dbReference type="NCBI Taxonomy" id="497964"/>
    <lineage>
        <taxon>Bacteria</taxon>
        <taxon>Pseudomonadati</taxon>
        <taxon>Verrucomicrobiota</taxon>
        <taxon>Spartobacteria</taxon>
        <taxon>Chthoniobacterales</taxon>
        <taxon>Chthoniobacteraceae</taxon>
        <taxon>Chthoniobacter</taxon>
    </lineage>
</organism>
<dbReference type="Proteomes" id="UP000005824">
    <property type="component" value="Unassembled WGS sequence"/>
</dbReference>
<keyword evidence="2" id="KW-1185">Reference proteome</keyword>
<name>B4D394_9BACT</name>
<dbReference type="RefSeq" id="WP_006980707.1">
    <property type="nucleotide sequence ID" value="NZ_ABVL01000009.1"/>
</dbReference>
<evidence type="ECO:0008006" key="3">
    <source>
        <dbReference type="Google" id="ProtNLM"/>
    </source>
</evidence>
<protein>
    <recommendedName>
        <fullName evidence="3">Calcineurin-like phosphoesterase domain-containing protein</fullName>
    </recommendedName>
</protein>
<dbReference type="AlphaFoldDB" id="B4D394"/>
<accession>B4D394</accession>
<dbReference type="InParanoid" id="B4D394"/>